<evidence type="ECO:0000313" key="2">
    <source>
        <dbReference type="Proteomes" id="UP001165580"/>
    </source>
</evidence>
<name>A0ABT2GAR6_9MICO</name>
<gene>
    <name evidence="1" type="ORF">NVV95_01675</name>
</gene>
<dbReference type="RefSeq" id="WP_259484801.1">
    <property type="nucleotide sequence ID" value="NZ_JANTEZ010000001.1"/>
</dbReference>
<accession>A0ABT2GAR6</accession>
<protein>
    <submittedName>
        <fullName evidence="1">Uncharacterized protein</fullName>
    </submittedName>
</protein>
<reference evidence="1" key="1">
    <citation type="submission" date="2022-08" db="EMBL/GenBank/DDBJ databases">
        <authorList>
            <person name="Deng Y."/>
            <person name="Han X.-F."/>
            <person name="Zhang Y.-Q."/>
        </authorList>
    </citation>
    <scope>NUCLEOTIDE SEQUENCE</scope>
    <source>
        <strain evidence="1">CPCC 205716</strain>
    </source>
</reference>
<organism evidence="1 2">
    <name type="scientific">Herbiconiux gentiana</name>
    <dbReference type="NCBI Taxonomy" id="2970912"/>
    <lineage>
        <taxon>Bacteria</taxon>
        <taxon>Bacillati</taxon>
        <taxon>Actinomycetota</taxon>
        <taxon>Actinomycetes</taxon>
        <taxon>Micrococcales</taxon>
        <taxon>Microbacteriaceae</taxon>
        <taxon>Herbiconiux</taxon>
    </lineage>
</organism>
<comment type="caution">
    <text evidence="1">The sequence shown here is derived from an EMBL/GenBank/DDBJ whole genome shotgun (WGS) entry which is preliminary data.</text>
</comment>
<sequence length="55" mass="5822">MTDAISPREFRRSAGTEDWRVVGDGARAVFRTGSFGRGAALVAAIADEADPQEPS</sequence>
<proteinExistence type="predicted"/>
<dbReference type="EMBL" id="JANTEZ010000001">
    <property type="protein sequence ID" value="MCS5713255.1"/>
    <property type="molecule type" value="Genomic_DNA"/>
</dbReference>
<keyword evidence="2" id="KW-1185">Reference proteome</keyword>
<evidence type="ECO:0000313" key="1">
    <source>
        <dbReference type="EMBL" id="MCS5713255.1"/>
    </source>
</evidence>
<dbReference type="Proteomes" id="UP001165580">
    <property type="component" value="Unassembled WGS sequence"/>
</dbReference>